<accession>A0A3M7T238</accession>
<evidence type="ECO:0000256" key="2">
    <source>
        <dbReference type="ARBA" id="ARBA00004286"/>
    </source>
</evidence>
<dbReference type="AlphaFoldDB" id="A0A3M7T238"/>
<dbReference type="CDD" id="cd00074">
    <property type="entry name" value="HFD_H2A"/>
    <property type="match status" value="1"/>
</dbReference>
<keyword evidence="9" id="KW-0472">Membrane</keyword>
<keyword evidence="9" id="KW-1133">Transmembrane helix</keyword>
<dbReference type="EMBL" id="REGN01000425">
    <property type="protein sequence ID" value="RNA42005.1"/>
    <property type="molecule type" value="Genomic_DNA"/>
</dbReference>
<dbReference type="InterPro" id="IPR002119">
    <property type="entry name" value="Histone_H2A"/>
</dbReference>
<dbReference type="Pfam" id="PF00125">
    <property type="entry name" value="Histone"/>
    <property type="match status" value="1"/>
</dbReference>
<keyword evidence="9" id="KW-0812">Transmembrane</keyword>
<reference evidence="12 13" key="1">
    <citation type="journal article" date="2018" name="Sci. Rep.">
        <title>Genomic signatures of local adaptation to the degree of environmental predictability in rotifers.</title>
        <authorList>
            <person name="Franch-Gras L."/>
            <person name="Hahn C."/>
            <person name="Garcia-Roger E.M."/>
            <person name="Carmona M.J."/>
            <person name="Serra M."/>
            <person name="Gomez A."/>
        </authorList>
    </citation>
    <scope>NUCLEOTIDE SEQUENCE [LARGE SCALE GENOMIC DNA]</scope>
    <source>
        <strain evidence="12">HYR1</strain>
    </source>
</reference>
<comment type="caution">
    <text evidence="12">The sequence shown here is derived from an EMBL/GenBank/DDBJ whole genome shotgun (WGS) entry which is preliminary data.</text>
</comment>
<gene>
    <name evidence="12" type="ORF">BpHYR1_043091</name>
</gene>
<dbReference type="GO" id="GO:0005634">
    <property type="term" value="C:nucleus"/>
    <property type="evidence" value="ECO:0007669"/>
    <property type="project" value="UniProtKB-SubCell"/>
</dbReference>
<protein>
    <recommendedName>
        <fullName evidence="4 7">Histone H2A</fullName>
    </recommendedName>
</protein>
<dbReference type="Proteomes" id="UP000276133">
    <property type="component" value="Unassembled WGS sequence"/>
</dbReference>
<dbReference type="Pfam" id="PF16211">
    <property type="entry name" value="Histone_H2A_C"/>
    <property type="match status" value="1"/>
</dbReference>
<name>A0A3M7T238_BRAPC</name>
<dbReference type="STRING" id="10195.A0A3M7T238"/>
<dbReference type="GO" id="GO:0046982">
    <property type="term" value="F:protein heterodimerization activity"/>
    <property type="evidence" value="ECO:0007669"/>
    <property type="project" value="InterPro"/>
</dbReference>
<dbReference type="SMART" id="SM00414">
    <property type="entry name" value="H2A"/>
    <property type="match status" value="1"/>
</dbReference>
<evidence type="ECO:0000313" key="12">
    <source>
        <dbReference type="EMBL" id="RNA42005.1"/>
    </source>
</evidence>
<feature type="region of interest" description="Disordered" evidence="8">
    <location>
        <begin position="1"/>
        <end position="73"/>
    </location>
</feature>
<evidence type="ECO:0000256" key="5">
    <source>
        <dbReference type="ARBA" id="ARBA00022454"/>
    </source>
</evidence>
<keyword evidence="13" id="KW-1185">Reference proteome</keyword>
<feature type="compositionally biased region" description="Low complexity" evidence="8">
    <location>
        <begin position="23"/>
        <end position="33"/>
    </location>
</feature>
<evidence type="ECO:0000256" key="9">
    <source>
        <dbReference type="SAM" id="Phobius"/>
    </source>
</evidence>
<keyword evidence="7" id="KW-0238">DNA-binding</keyword>
<dbReference type="InterPro" id="IPR032454">
    <property type="entry name" value="Histone_H2A_C"/>
</dbReference>
<organism evidence="12 13">
    <name type="scientific">Brachionus plicatilis</name>
    <name type="common">Marine rotifer</name>
    <name type="synonym">Brachionus muelleri</name>
    <dbReference type="NCBI Taxonomy" id="10195"/>
    <lineage>
        <taxon>Eukaryota</taxon>
        <taxon>Metazoa</taxon>
        <taxon>Spiralia</taxon>
        <taxon>Gnathifera</taxon>
        <taxon>Rotifera</taxon>
        <taxon>Eurotatoria</taxon>
        <taxon>Monogononta</taxon>
        <taxon>Pseudotrocha</taxon>
        <taxon>Ploima</taxon>
        <taxon>Brachionidae</taxon>
        <taxon>Brachionus</taxon>
    </lineage>
</organism>
<keyword evidence="5 7" id="KW-0158">Chromosome</keyword>
<evidence type="ECO:0000256" key="6">
    <source>
        <dbReference type="ARBA" id="ARBA00023269"/>
    </source>
</evidence>
<dbReference type="PANTHER" id="PTHR23430">
    <property type="entry name" value="HISTONE H2A"/>
    <property type="match status" value="1"/>
</dbReference>
<dbReference type="SUPFAM" id="SSF47113">
    <property type="entry name" value="Histone-fold"/>
    <property type="match status" value="1"/>
</dbReference>
<feature type="compositionally biased region" description="Basic and acidic residues" evidence="8">
    <location>
        <begin position="39"/>
        <end position="62"/>
    </location>
</feature>
<dbReference type="PRINTS" id="PR00620">
    <property type="entry name" value="HISTONEH2A"/>
</dbReference>
<evidence type="ECO:0000256" key="8">
    <source>
        <dbReference type="SAM" id="MobiDB-lite"/>
    </source>
</evidence>
<proteinExistence type="inferred from homology"/>
<evidence type="ECO:0000256" key="3">
    <source>
        <dbReference type="ARBA" id="ARBA00011538"/>
    </source>
</evidence>
<dbReference type="GO" id="GO:0003677">
    <property type="term" value="F:DNA binding"/>
    <property type="evidence" value="ECO:0007669"/>
    <property type="project" value="UniProtKB-KW"/>
</dbReference>
<keyword evidence="6 7" id="KW-0544">Nucleosome core</keyword>
<sequence length="269" mass="30403">MSSHIKDPQPQMIMTRHRSQELQTQSTVSSTRSVSKKQKAVERGRRLNEILREKKERGEIKRSGRPAQSKSKKAGIHFPVARLIRKFKAINSKMTIQTKSGVMLAAVVEYLTAEVLELSGYVTREQNRKTISPRDIFLAVKNDDELDKLLHDTVITQSGAVPHINPVLLVKSKRSKTKSQPDATEDSLDQEQVEIDQELVQIKGQCGSTPKKRVLVFNQSLIFEKKLSAGKKNKNFYFSFLAIFLIYCISFSVVESRRIGPCEDICASA</sequence>
<keyword evidence="7" id="KW-0539">Nucleus</keyword>
<dbReference type="InterPro" id="IPR009072">
    <property type="entry name" value="Histone-fold"/>
</dbReference>
<feature type="domain" description="Core Histone H2A/H2B/H3" evidence="10">
    <location>
        <begin position="61"/>
        <end position="141"/>
    </location>
</feature>
<dbReference type="InterPro" id="IPR007125">
    <property type="entry name" value="H2A/H2B/H3"/>
</dbReference>
<evidence type="ECO:0000313" key="13">
    <source>
        <dbReference type="Proteomes" id="UP000276133"/>
    </source>
</evidence>
<dbReference type="GO" id="GO:0000786">
    <property type="term" value="C:nucleosome"/>
    <property type="evidence" value="ECO:0007669"/>
    <property type="project" value="UniProtKB-KW"/>
</dbReference>
<feature type="transmembrane region" description="Helical" evidence="9">
    <location>
        <begin position="235"/>
        <end position="254"/>
    </location>
</feature>
<dbReference type="OrthoDB" id="5918422at2759"/>
<evidence type="ECO:0000259" key="10">
    <source>
        <dbReference type="Pfam" id="PF00125"/>
    </source>
</evidence>
<comment type="similarity">
    <text evidence="7">Belongs to the histone H2A family.</text>
</comment>
<evidence type="ECO:0000256" key="4">
    <source>
        <dbReference type="ARBA" id="ARBA00017642"/>
    </source>
</evidence>
<evidence type="ECO:0000256" key="1">
    <source>
        <dbReference type="ARBA" id="ARBA00002001"/>
    </source>
</evidence>
<comment type="subunit">
    <text evidence="3 7">The nucleosome is a histone octamer containing two molecules each of H2A, H2B, H3 and H4 assembled in one H3-H4 heterotetramer and two H2A-H2B heterodimers. The octamer wraps approximately 147 bp of DNA.</text>
</comment>
<evidence type="ECO:0000256" key="7">
    <source>
        <dbReference type="RuleBase" id="RU003767"/>
    </source>
</evidence>
<comment type="function">
    <text evidence="1">Core component of nucleosome. Nucleosomes wrap and compact DNA into chromatin, limiting DNA accessibility to the cellular machineries which require DNA as a template. Histones thereby play a central role in transcription regulation, DNA repair, DNA replication and chromosomal stability. DNA accessibility is regulated via a complex set of post-translational modifications of histones, also called histone code, and nucleosome remodeling.</text>
</comment>
<dbReference type="Gene3D" id="1.10.20.10">
    <property type="entry name" value="Histone, subunit A"/>
    <property type="match status" value="1"/>
</dbReference>
<feature type="domain" description="Histone H2A C-terminal" evidence="11">
    <location>
        <begin position="144"/>
        <end position="178"/>
    </location>
</feature>
<dbReference type="GO" id="GO:0030527">
    <property type="term" value="F:structural constituent of chromatin"/>
    <property type="evidence" value="ECO:0007669"/>
    <property type="project" value="InterPro"/>
</dbReference>
<evidence type="ECO:0000259" key="11">
    <source>
        <dbReference type="Pfam" id="PF16211"/>
    </source>
</evidence>
<comment type="subcellular location">
    <subcellularLocation>
        <location evidence="2">Chromosome</location>
    </subcellularLocation>
    <subcellularLocation>
        <location evidence="7">Nucleus</location>
    </subcellularLocation>
</comment>